<accession>A0ABW6KDF3</accession>
<dbReference type="Gene3D" id="3.60.15.10">
    <property type="entry name" value="Ribonuclease Z/Hydroxyacylglutathione hydrolase-like"/>
    <property type="match status" value="1"/>
</dbReference>
<dbReference type="PANTHER" id="PTHR30619:SF1">
    <property type="entry name" value="RECOMBINATION PROTEIN 2"/>
    <property type="match status" value="1"/>
</dbReference>
<keyword evidence="1" id="KW-0067">ATP-binding</keyword>
<dbReference type="RefSeq" id="WP_389362165.1">
    <property type="nucleotide sequence ID" value="NZ_JBIACK010000008.1"/>
</dbReference>
<comment type="caution">
    <text evidence="1">The sequence shown here is derived from an EMBL/GenBank/DDBJ whole genome shotgun (WGS) entry which is preliminary data.</text>
</comment>
<dbReference type="SUPFAM" id="SSF56281">
    <property type="entry name" value="Metallo-hydrolase/oxidoreductase"/>
    <property type="match status" value="1"/>
</dbReference>
<dbReference type="EMBL" id="JBIACK010000008">
    <property type="protein sequence ID" value="MFE8702206.1"/>
    <property type="molecule type" value="Genomic_DNA"/>
</dbReference>
<dbReference type="InterPro" id="IPR036866">
    <property type="entry name" value="RibonucZ/Hydroxyglut_hydro"/>
</dbReference>
<dbReference type="PANTHER" id="PTHR30619">
    <property type="entry name" value="DNA INTERNALIZATION/COMPETENCE PROTEIN COMEC/REC2"/>
    <property type="match status" value="1"/>
</dbReference>
<dbReference type="Proteomes" id="UP001601059">
    <property type="component" value="Unassembled WGS sequence"/>
</dbReference>
<keyword evidence="1" id="KW-0547">Nucleotide-binding</keyword>
<proteinExistence type="predicted"/>
<dbReference type="GO" id="GO:0004386">
    <property type="term" value="F:helicase activity"/>
    <property type="evidence" value="ECO:0007669"/>
    <property type="project" value="UniProtKB-KW"/>
</dbReference>
<name>A0ABW6KDF3_9BACI</name>
<keyword evidence="2" id="KW-1185">Reference proteome</keyword>
<evidence type="ECO:0000313" key="2">
    <source>
        <dbReference type="Proteomes" id="UP001601059"/>
    </source>
</evidence>
<reference evidence="1 2" key="1">
    <citation type="submission" date="2024-08" db="EMBL/GenBank/DDBJ databases">
        <title>Two novel Cytobacillus novel species.</title>
        <authorList>
            <person name="Liu G."/>
        </authorList>
    </citation>
    <scope>NUCLEOTIDE SEQUENCE [LARGE SCALE GENOMIC DNA]</scope>
    <source>
        <strain evidence="1 2">FJAT-54145</strain>
    </source>
</reference>
<evidence type="ECO:0000313" key="1">
    <source>
        <dbReference type="EMBL" id="MFE8702206.1"/>
    </source>
</evidence>
<organism evidence="1 2">
    <name type="scientific">Cytobacillus spartinae</name>
    <dbReference type="NCBI Taxonomy" id="3299023"/>
    <lineage>
        <taxon>Bacteria</taxon>
        <taxon>Bacillati</taxon>
        <taxon>Bacillota</taxon>
        <taxon>Bacilli</taxon>
        <taxon>Bacillales</taxon>
        <taxon>Bacillaceae</taxon>
        <taxon>Cytobacillus</taxon>
    </lineage>
</organism>
<dbReference type="InterPro" id="IPR052159">
    <property type="entry name" value="Competence_DNA_uptake"/>
</dbReference>
<keyword evidence="1" id="KW-0378">Hydrolase</keyword>
<sequence length="282" mass="32156">MKVLFAILLAFTNWYYIPSESSVPVEVENIDLNLKTNELAITFLSLSSGESTLIQHENGENILINTGSSGTEIELKKLLELYNVKNISTVILTKDDPYFNGNLSWVLQNYDVKQLIVGESTSNHLKRKKEIFDDVSVHVWSNGTKQQILPGLHTEVLFEGAQVHEGMDLSLKFLRHRLLILTSMSDRAKAQLMEKNLSDANIFKVPQFAIENSLSHEMIKHMDPQIAVIFSGDNIKPSSDIFELLHDEWIDLYYTKKHGTITIKFTDINYEVITISHGEEFK</sequence>
<protein>
    <submittedName>
        <fullName evidence="1">ATP-dependent DNA helicase</fullName>
    </submittedName>
</protein>
<gene>
    <name evidence="1" type="ORF">ACFYKX_16530</name>
</gene>
<keyword evidence="1" id="KW-0347">Helicase</keyword>